<dbReference type="EC" id="2.3.1.20" evidence="4"/>
<evidence type="ECO:0000313" key="13">
    <source>
        <dbReference type="EMBL" id="GAA2360316.1"/>
    </source>
</evidence>
<evidence type="ECO:0000256" key="6">
    <source>
        <dbReference type="ARBA" id="ARBA00022679"/>
    </source>
</evidence>
<comment type="caution">
    <text evidence="13">The sequence shown here is derived from an EMBL/GenBank/DDBJ whole genome shotgun (WGS) entry which is preliminary data.</text>
</comment>
<name>A0ABN3GSW9_9PSEU</name>
<evidence type="ECO:0000259" key="11">
    <source>
        <dbReference type="Pfam" id="PF03007"/>
    </source>
</evidence>
<dbReference type="Pfam" id="PF06974">
    <property type="entry name" value="WS_DGAT_C"/>
    <property type="match status" value="1"/>
</dbReference>
<dbReference type="PANTHER" id="PTHR31650">
    <property type="entry name" value="O-ACYLTRANSFERASE (WSD1-LIKE) FAMILY PROTEIN"/>
    <property type="match status" value="1"/>
</dbReference>
<accession>A0ABN3GSW9</accession>
<dbReference type="Gene3D" id="3.30.559.10">
    <property type="entry name" value="Chloramphenicol acetyltransferase-like domain"/>
    <property type="match status" value="1"/>
</dbReference>
<proteinExistence type="inferred from homology"/>
<organism evidence="13 14">
    <name type="scientific">Saccharopolyspora halophila</name>
    <dbReference type="NCBI Taxonomy" id="405551"/>
    <lineage>
        <taxon>Bacteria</taxon>
        <taxon>Bacillati</taxon>
        <taxon>Actinomycetota</taxon>
        <taxon>Actinomycetes</taxon>
        <taxon>Pseudonocardiales</taxon>
        <taxon>Pseudonocardiaceae</taxon>
        <taxon>Saccharopolyspora</taxon>
    </lineage>
</organism>
<evidence type="ECO:0000256" key="10">
    <source>
        <dbReference type="ARBA" id="ARBA00048109"/>
    </source>
</evidence>
<dbReference type="InterPro" id="IPR023213">
    <property type="entry name" value="CAT-like_dom_sf"/>
</dbReference>
<dbReference type="RefSeq" id="WP_344136285.1">
    <property type="nucleotide sequence ID" value="NZ_BAAARA010000021.1"/>
</dbReference>
<sequence>MRLVFHPKMSAAELTYLTVGCAHDVNVSMVFPLVLDTELRPEEIREELLELAATVPRFRQRIVRESPWAINWSAAEDVRVESHLTEIAVGEGGLDAAFAQLPALLDRPFDYGEPPWQALYFHGMPDGRSLLILRLHHCMGDGLTYVAAFRQAFGNPEAGLTAIEAAGGLGRAARALAEQVCRTTAAAGRAVAHALVPSGRAGLRDEFQIWSTPPPPGRMDRTRSGQRIAMWTVPTEDWARIARENGVRRNDLFVLIASYAESAYRDWPDGHSIAIMPISMRPNPDTGTEQDGSIALASGVVVLDRDDIRAGRLTRIGDATRAARDDALDSSYRPVVPELMQLLPGKLRRLLNLRLFSRSDLVASNVGGGERMHVGRAEVSVFTAVSPAVGCPVAFTLYTYADRVLLVSSIDPGIIADTGEMESAVEEALALFTAGATRLV</sequence>
<dbReference type="EMBL" id="BAAARA010000021">
    <property type="protein sequence ID" value="GAA2360316.1"/>
    <property type="molecule type" value="Genomic_DNA"/>
</dbReference>
<evidence type="ECO:0000256" key="2">
    <source>
        <dbReference type="ARBA" id="ARBA00005189"/>
    </source>
</evidence>
<evidence type="ECO:0000256" key="1">
    <source>
        <dbReference type="ARBA" id="ARBA00004771"/>
    </source>
</evidence>
<keyword evidence="8" id="KW-0443">Lipid metabolism</keyword>
<comment type="pathway">
    <text evidence="1">Glycerolipid metabolism; triacylglycerol biosynthesis.</text>
</comment>
<gene>
    <name evidence="13" type="ORF">GCM10009854_44190</name>
</gene>
<dbReference type="InterPro" id="IPR045034">
    <property type="entry name" value="O-acyltransferase_WSD1-like"/>
</dbReference>
<comment type="similarity">
    <text evidence="3">Belongs to the long-chain O-acyltransferase family.</text>
</comment>
<evidence type="ECO:0000256" key="9">
    <source>
        <dbReference type="ARBA" id="ARBA00023315"/>
    </source>
</evidence>
<dbReference type="SUPFAM" id="SSF52777">
    <property type="entry name" value="CoA-dependent acyltransferases"/>
    <property type="match status" value="1"/>
</dbReference>
<keyword evidence="14" id="KW-1185">Reference proteome</keyword>
<keyword evidence="5" id="KW-0444">Lipid biosynthesis</keyword>
<evidence type="ECO:0000313" key="14">
    <source>
        <dbReference type="Proteomes" id="UP001501218"/>
    </source>
</evidence>
<feature type="domain" description="O-acyltransferase WSD1 C-terminal" evidence="12">
    <location>
        <begin position="312"/>
        <end position="430"/>
    </location>
</feature>
<evidence type="ECO:0000259" key="12">
    <source>
        <dbReference type="Pfam" id="PF06974"/>
    </source>
</evidence>
<dbReference type="PANTHER" id="PTHR31650:SF1">
    <property type="entry name" value="WAX ESTER SYNTHASE_DIACYLGLYCEROL ACYLTRANSFERASE 4-RELATED"/>
    <property type="match status" value="1"/>
</dbReference>
<dbReference type="Proteomes" id="UP001501218">
    <property type="component" value="Unassembled WGS sequence"/>
</dbReference>
<protein>
    <recommendedName>
        <fullName evidence="4">diacylglycerol O-acyltransferase</fullName>
        <ecNumber evidence="4">2.3.1.20</ecNumber>
    </recommendedName>
</protein>
<dbReference type="InterPro" id="IPR009721">
    <property type="entry name" value="O-acyltransferase_WSD1_C"/>
</dbReference>
<feature type="domain" description="O-acyltransferase WSD1-like N-terminal" evidence="11">
    <location>
        <begin position="41"/>
        <end position="252"/>
    </location>
</feature>
<evidence type="ECO:0000256" key="7">
    <source>
        <dbReference type="ARBA" id="ARBA00022798"/>
    </source>
</evidence>
<evidence type="ECO:0000256" key="3">
    <source>
        <dbReference type="ARBA" id="ARBA00009587"/>
    </source>
</evidence>
<keyword evidence="6" id="KW-0808">Transferase</keyword>
<evidence type="ECO:0000256" key="4">
    <source>
        <dbReference type="ARBA" id="ARBA00013244"/>
    </source>
</evidence>
<keyword evidence="7" id="KW-0319">Glycerol metabolism</keyword>
<dbReference type="InterPro" id="IPR004255">
    <property type="entry name" value="O-acyltransferase_WSD1_N"/>
</dbReference>
<evidence type="ECO:0000256" key="8">
    <source>
        <dbReference type="ARBA" id="ARBA00023098"/>
    </source>
</evidence>
<comment type="catalytic activity">
    <reaction evidence="10">
        <text>an acyl-CoA + a 1,2-diacyl-sn-glycerol = a triacyl-sn-glycerol + CoA</text>
        <dbReference type="Rhea" id="RHEA:10868"/>
        <dbReference type="ChEBI" id="CHEBI:17815"/>
        <dbReference type="ChEBI" id="CHEBI:57287"/>
        <dbReference type="ChEBI" id="CHEBI:58342"/>
        <dbReference type="ChEBI" id="CHEBI:64615"/>
        <dbReference type="EC" id="2.3.1.20"/>
    </reaction>
</comment>
<evidence type="ECO:0000256" key="5">
    <source>
        <dbReference type="ARBA" id="ARBA00022516"/>
    </source>
</evidence>
<keyword evidence="9" id="KW-0012">Acyltransferase</keyword>
<dbReference type="Pfam" id="PF03007">
    <property type="entry name" value="WS_DGAT_cat"/>
    <property type="match status" value="1"/>
</dbReference>
<comment type="pathway">
    <text evidence="2">Lipid metabolism.</text>
</comment>
<reference evidence="13 14" key="1">
    <citation type="journal article" date="2019" name="Int. J. Syst. Evol. Microbiol.">
        <title>The Global Catalogue of Microorganisms (GCM) 10K type strain sequencing project: providing services to taxonomists for standard genome sequencing and annotation.</title>
        <authorList>
            <consortium name="The Broad Institute Genomics Platform"/>
            <consortium name="The Broad Institute Genome Sequencing Center for Infectious Disease"/>
            <person name="Wu L."/>
            <person name="Ma J."/>
        </authorList>
    </citation>
    <scope>NUCLEOTIDE SEQUENCE [LARGE SCALE GENOMIC DNA]</scope>
    <source>
        <strain evidence="13 14">JCM 16221</strain>
    </source>
</reference>